<sequence length="116" mass="12362">MIRGPIQHVQIRPRITPIDANGQRTKAAAAAAALSPTRQRGVSGTNDTNLAAVAATAIEVCKTDDANWQPRAQQIATSPDEQLTNRKMADKMMKSDESGATASPSFQSFGRINPCV</sequence>
<name>A0ABP9W0K5_9BACT</name>
<evidence type="ECO:0000313" key="2">
    <source>
        <dbReference type="EMBL" id="GAA5510915.1"/>
    </source>
</evidence>
<dbReference type="Proteomes" id="UP001416858">
    <property type="component" value="Unassembled WGS sequence"/>
</dbReference>
<feature type="compositionally biased region" description="Polar residues" evidence="1">
    <location>
        <begin position="98"/>
        <end position="110"/>
    </location>
</feature>
<reference evidence="2 3" key="1">
    <citation type="submission" date="2024-02" db="EMBL/GenBank/DDBJ databases">
        <title>Rhodopirellula caenicola NBRC 110016.</title>
        <authorList>
            <person name="Ichikawa N."/>
            <person name="Katano-Makiyama Y."/>
            <person name="Hidaka K."/>
        </authorList>
    </citation>
    <scope>NUCLEOTIDE SEQUENCE [LARGE SCALE GENOMIC DNA]</scope>
    <source>
        <strain evidence="2 3">NBRC 110016</strain>
    </source>
</reference>
<proteinExistence type="predicted"/>
<feature type="compositionally biased region" description="Basic and acidic residues" evidence="1">
    <location>
        <begin position="83"/>
        <end position="97"/>
    </location>
</feature>
<keyword evidence="3" id="KW-1185">Reference proteome</keyword>
<gene>
    <name evidence="2" type="ORF">Rcae01_06427</name>
</gene>
<protein>
    <submittedName>
        <fullName evidence="2">Uncharacterized protein</fullName>
    </submittedName>
</protein>
<dbReference type="RefSeq" id="WP_345689230.1">
    <property type="nucleotide sequence ID" value="NZ_BAABRO010000030.1"/>
</dbReference>
<evidence type="ECO:0000256" key="1">
    <source>
        <dbReference type="SAM" id="MobiDB-lite"/>
    </source>
</evidence>
<comment type="caution">
    <text evidence="2">The sequence shown here is derived from an EMBL/GenBank/DDBJ whole genome shotgun (WGS) entry which is preliminary data.</text>
</comment>
<dbReference type="EMBL" id="BAABRO010000030">
    <property type="protein sequence ID" value="GAA5510915.1"/>
    <property type="molecule type" value="Genomic_DNA"/>
</dbReference>
<accession>A0ABP9W0K5</accession>
<organism evidence="2 3">
    <name type="scientific">Novipirellula caenicola</name>
    <dbReference type="NCBI Taxonomy" id="1536901"/>
    <lineage>
        <taxon>Bacteria</taxon>
        <taxon>Pseudomonadati</taxon>
        <taxon>Planctomycetota</taxon>
        <taxon>Planctomycetia</taxon>
        <taxon>Pirellulales</taxon>
        <taxon>Pirellulaceae</taxon>
        <taxon>Novipirellula</taxon>
    </lineage>
</organism>
<feature type="region of interest" description="Disordered" evidence="1">
    <location>
        <begin position="78"/>
        <end position="116"/>
    </location>
</feature>
<evidence type="ECO:0000313" key="3">
    <source>
        <dbReference type="Proteomes" id="UP001416858"/>
    </source>
</evidence>